<keyword evidence="1" id="KW-0812">Transmembrane</keyword>
<evidence type="ECO:0008006" key="4">
    <source>
        <dbReference type="Google" id="ProtNLM"/>
    </source>
</evidence>
<proteinExistence type="predicted"/>
<name>A0ABV0R3E8_9TELE</name>
<comment type="caution">
    <text evidence="2">The sequence shown here is derived from an EMBL/GenBank/DDBJ whole genome shotgun (WGS) entry which is preliminary data.</text>
</comment>
<organism evidence="2 3">
    <name type="scientific">Xenoophorus captivus</name>
    <dbReference type="NCBI Taxonomy" id="1517983"/>
    <lineage>
        <taxon>Eukaryota</taxon>
        <taxon>Metazoa</taxon>
        <taxon>Chordata</taxon>
        <taxon>Craniata</taxon>
        <taxon>Vertebrata</taxon>
        <taxon>Euteleostomi</taxon>
        <taxon>Actinopterygii</taxon>
        <taxon>Neopterygii</taxon>
        <taxon>Teleostei</taxon>
        <taxon>Neoteleostei</taxon>
        <taxon>Acanthomorphata</taxon>
        <taxon>Ovalentaria</taxon>
        <taxon>Atherinomorphae</taxon>
        <taxon>Cyprinodontiformes</taxon>
        <taxon>Goodeidae</taxon>
        <taxon>Xenoophorus</taxon>
    </lineage>
</organism>
<evidence type="ECO:0000256" key="1">
    <source>
        <dbReference type="SAM" id="Phobius"/>
    </source>
</evidence>
<dbReference type="Proteomes" id="UP001434883">
    <property type="component" value="Unassembled WGS sequence"/>
</dbReference>
<keyword evidence="1" id="KW-1133">Transmembrane helix</keyword>
<feature type="transmembrane region" description="Helical" evidence="1">
    <location>
        <begin position="32"/>
        <end position="56"/>
    </location>
</feature>
<accession>A0ABV0R3E8</accession>
<gene>
    <name evidence="2" type="ORF">XENOCAPTIV_009556</name>
</gene>
<reference evidence="2 3" key="1">
    <citation type="submission" date="2021-06" db="EMBL/GenBank/DDBJ databases">
        <authorList>
            <person name="Palmer J.M."/>
        </authorList>
    </citation>
    <scope>NUCLEOTIDE SEQUENCE [LARGE SCALE GENOMIC DNA]</scope>
    <source>
        <strain evidence="2 3">XC_2019</strain>
        <tissue evidence="2">Muscle</tissue>
    </source>
</reference>
<evidence type="ECO:0000313" key="2">
    <source>
        <dbReference type="EMBL" id="MEQ2202287.1"/>
    </source>
</evidence>
<keyword evidence="3" id="KW-1185">Reference proteome</keyword>
<keyword evidence="1" id="KW-0472">Membrane</keyword>
<sequence>MPLFIYVLVVGYQRWRKEGFSSTCTTWSHSDIFTYNVVVLDLLNILGTFFFVFGVLTEKPGVMKAGSITYGIFIPGQTLFHLLTCMERYLAVVHPIFYLRSKVSAGIRIRNITVGCCSDSSSAWQGGQDQREG</sequence>
<evidence type="ECO:0000313" key="3">
    <source>
        <dbReference type="Proteomes" id="UP001434883"/>
    </source>
</evidence>
<protein>
    <recommendedName>
        <fullName evidence="4">G-protein coupled receptors family 1 profile domain-containing protein</fullName>
    </recommendedName>
</protein>
<dbReference type="EMBL" id="JAHRIN010033631">
    <property type="protein sequence ID" value="MEQ2202287.1"/>
    <property type="molecule type" value="Genomic_DNA"/>
</dbReference>